<protein>
    <submittedName>
        <fullName evidence="1">Uncharacterized protein</fullName>
    </submittedName>
</protein>
<evidence type="ECO:0000313" key="1">
    <source>
        <dbReference type="EMBL" id="CAF9929850.1"/>
    </source>
</evidence>
<dbReference type="EMBL" id="CAJPDT010000055">
    <property type="protein sequence ID" value="CAF9929850.1"/>
    <property type="molecule type" value="Genomic_DNA"/>
</dbReference>
<dbReference type="AlphaFoldDB" id="A0A8H3FTS0"/>
<name>A0A8H3FTS0_9LECA</name>
<dbReference type="OrthoDB" id="5366606at2759"/>
<accession>A0A8H3FTS0</accession>
<sequence>MPRAVAPPPSDEFSIRLTQSFNKSPTKKIEIIGEPNRSANIKVTDHTGKDNQNIQVKTGDIAHDDVNELLAVVRPLEGLPTNPNEDVYGFDTRIILSTFEVQWDNGEEVEGAEAPTNPTDENKQTFKDVMDSIMTLARMKAKKNA</sequence>
<keyword evidence="2" id="KW-1185">Reference proteome</keyword>
<gene>
    <name evidence="1" type="ORF">IMSHALPRED_008012</name>
</gene>
<dbReference type="Proteomes" id="UP000664534">
    <property type="component" value="Unassembled WGS sequence"/>
</dbReference>
<proteinExistence type="predicted"/>
<reference evidence="1" key="1">
    <citation type="submission" date="2021-03" db="EMBL/GenBank/DDBJ databases">
        <authorList>
            <person name="Tagirdzhanova G."/>
        </authorList>
    </citation>
    <scope>NUCLEOTIDE SEQUENCE</scope>
</reference>
<comment type="caution">
    <text evidence="1">The sequence shown here is derived from an EMBL/GenBank/DDBJ whole genome shotgun (WGS) entry which is preliminary data.</text>
</comment>
<organism evidence="1 2">
    <name type="scientific">Imshaugia aleurites</name>
    <dbReference type="NCBI Taxonomy" id="172621"/>
    <lineage>
        <taxon>Eukaryota</taxon>
        <taxon>Fungi</taxon>
        <taxon>Dikarya</taxon>
        <taxon>Ascomycota</taxon>
        <taxon>Pezizomycotina</taxon>
        <taxon>Lecanoromycetes</taxon>
        <taxon>OSLEUM clade</taxon>
        <taxon>Lecanoromycetidae</taxon>
        <taxon>Lecanorales</taxon>
        <taxon>Lecanorineae</taxon>
        <taxon>Parmeliaceae</taxon>
        <taxon>Imshaugia</taxon>
    </lineage>
</organism>
<evidence type="ECO:0000313" key="2">
    <source>
        <dbReference type="Proteomes" id="UP000664534"/>
    </source>
</evidence>